<reference evidence="3 4" key="1">
    <citation type="submission" date="2020-08" db="EMBL/GenBank/DDBJ databases">
        <title>Genomic Encyclopedia of Archaeal and Bacterial Type Strains, Phase II (KMG-II): from individual species to whole genera.</title>
        <authorList>
            <person name="Goeker M."/>
        </authorList>
    </citation>
    <scope>NUCLEOTIDE SEQUENCE [LARGE SCALE GENOMIC DNA]</scope>
    <source>
        <strain evidence="3 4">DSM 43850</strain>
    </source>
</reference>
<dbReference type="PANTHER" id="PTHR43000">
    <property type="entry name" value="DTDP-D-GLUCOSE 4,6-DEHYDRATASE-RELATED"/>
    <property type="match status" value="1"/>
</dbReference>
<organism evidence="3 4">
    <name type="scientific">Kutzneria viridogrisea</name>
    <dbReference type="NCBI Taxonomy" id="47990"/>
    <lineage>
        <taxon>Bacteria</taxon>
        <taxon>Bacillati</taxon>
        <taxon>Actinomycetota</taxon>
        <taxon>Actinomycetes</taxon>
        <taxon>Pseudonocardiales</taxon>
        <taxon>Pseudonocardiaceae</taxon>
        <taxon>Kutzneria</taxon>
    </lineage>
</organism>
<gene>
    <name evidence="3" type="ORF">BC739_002315</name>
</gene>
<accession>A0ABR6BEI9</accession>
<dbReference type="Pfam" id="PF01370">
    <property type="entry name" value="Epimerase"/>
    <property type="match status" value="1"/>
</dbReference>
<keyword evidence="4" id="KW-1185">Reference proteome</keyword>
<dbReference type="Gene3D" id="3.40.50.720">
    <property type="entry name" value="NAD(P)-binding Rossmann-like Domain"/>
    <property type="match status" value="1"/>
</dbReference>
<evidence type="ECO:0000259" key="2">
    <source>
        <dbReference type="Pfam" id="PF01370"/>
    </source>
</evidence>
<comment type="similarity">
    <text evidence="1">Belongs to the NAD(P)-dependent epimerase/dehydratase family.</text>
</comment>
<dbReference type="InterPro" id="IPR001509">
    <property type="entry name" value="Epimerase_deHydtase"/>
</dbReference>
<dbReference type="EMBL" id="JACJID010000002">
    <property type="protein sequence ID" value="MBA8925116.1"/>
    <property type="molecule type" value="Genomic_DNA"/>
</dbReference>
<sequence length="266" mass="28859">MKIIGKGFLARHLSLAFGDRFPDVTAIAVGVSSTVHGTVSEFDREANAVYEVLRDCRKDGHTALFFSTASAGMYGAEDSPGTEDGPVFPQSIYGRHKLAIEAAIAASGVDWLTLRLSHLVGDWQPPHQLLPFLVSMVKSGDVTVFRNSHRDLVDVRHSIRIIEHLLETGVRRTVVNVASGVPEPIERIVSGIEQRLGVQASWKIVDRPLDATVVSTEKLRELVPDANDFGFGPDYLDALLDRYVGPAADKRIDGPTPPVGGEQVSG</sequence>
<dbReference type="Proteomes" id="UP000517916">
    <property type="component" value="Unassembled WGS sequence"/>
</dbReference>
<protein>
    <submittedName>
        <fullName evidence="3">Nucleoside-diphosphate-sugar epimerase</fullName>
    </submittedName>
</protein>
<evidence type="ECO:0000313" key="4">
    <source>
        <dbReference type="Proteomes" id="UP000517916"/>
    </source>
</evidence>
<dbReference type="InterPro" id="IPR036291">
    <property type="entry name" value="NAD(P)-bd_dom_sf"/>
</dbReference>
<dbReference type="SUPFAM" id="SSF51735">
    <property type="entry name" value="NAD(P)-binding Rossmann-fold domains"/>
    <property type="match status" value="1"/>
</dbReference>
<proteinExistence type="inferred from homology"/>
<name>A0ABR6BEI9_9PSEU</name>
<evidence type="ECO:0000256" key="1">
    <source>
        <dbReference type="ARBA" id="ARBA00007637"/>
    </source>
</evidence>
<feature type="domain" description="NAD-dependent epimerase/dehydratase" evidence="2">
    <location>
        <begin position="27"/>
        <end position="178"/>
    </location>
</feature>
<comment type="caution">
    <text evidence="3">The sequence shown here is derived from an EMBL/GenBank/DDBJ whole genome shotgun (WGS) entry which is preliminary data.</text>
</comment>
<dbReference type="RefSeq" id="WP_182837220.1">
    <property type="nucleotide sequence ID" value="NZ_BAAABQ010000064.1"/>
</dbReference>
<evidence type="ECO:0000313" key="3">
    <source>
        <dbReference type="EMBL" id="MBA8925116.1"/>
    </source>
</evidence>